<evidence type="ECO:0000256" key="1">
    <source>
        <dbReference type="SAM" id="MobiDB-lite"/>
    </source>
</evidence>
<feature type="compositionally biased region" description="Basic and acidic residues" evidence="1">
    <location>
        <begin position="231"/>
        <end position="254"/>
    </location>
</feature>
<dbReference type="VEuPathDB" id="MicrosporidiaDB:EDEG_01484"/>
<dbReference type="AlphaFoldDB" id="J9DSD7"/>
<reference evidence="3" key="2">
    <citation type="submission" date="2015-07" db="EMBL/GenBank/DDBJ databases">
        <title>Contrasting host-pathogen interactions and genome evolution in two generalist and specialist microsporidian pathogens of mosquitoes.</title>
        <authorList>
            <consortium name="The Broad Institute Genomics Platform"/>
            <consortium name="The Broad Institute Genome Sequencing Center for Infectious Disease"/>
            <person name="Cuomo C.A."/>
            <person name="Sanscrainte N.D."/>
            <person name="Goldberg J.M."/>
            <person name="Heiman D."/>
            <person name="Young S."/>
            <person name="Zeng Q."/>
            <person name="Becnel J.J."/>
            <person name="Birren B.W."/>
        </authorList>
    </citation>
    <scope>NUCLEOTIDE SEQUENCE [LARGE SCALE GENOMIC DNA]</scope>
    <source>
        <strain evidence="3">USNM 41457</strain>
    </source>
</reference>
<keyword evidence="3" id="KW-1185">Reference proteome</keyword>
<dbReference type="EMBL" id="AFBI03000021">
    <property type="protein sequence ID" value="EJW04227.1"/>
    <property type="molecule type" value="Genomic_DNA"/>
</dbReference>
<evidence type="ECO:0000313" key="3">
    <source>
        <dbReference type="Proteomes" id="UP000003163"/>
    </source>
</evidence>
<evidence type="ECO:0000313" key="2">
    <source>
        <dbReference type="EMBL" id="EJW04227.1"/>
    </source>
</evidence>
<gene>
    <name evidence="2" type="ORF">EDEG_01484</name>
</gene>
<protein>
    <submittedName>
        <fullName evidence="2">Uncharacterized protein</fullName>
    </submittedName>
</protein>
<dbReference type="InParanoid" id="J9DSD7"/>
<sequence length="254" mass="29152">MSKIFVLNMIQIMIGINSISMASTSRDQCEAQNKRSESEKESQCDDLSFLDSHIFLEFSKPNQLDTDSEFLKALHGDVFSEKNVINSFLVIPKRFLFDSTRSSRIHGDLMNDGIEIIFTPLNSDDQNDLKEVNGVVEALEVIFYSYLISKENSIESEEMSAQSKAEAIDLNEFMFHIQEDSFKSGVYNLHDKDTRTFFIPHDGAIKITFNSEKPEQEQEEKQAKKSKKSREKQEQAKKSKEVQAKKLEEVQAKN</sequence>
<accession>J9DSD7</accession>
<reference evidence="2 3" key="1">
    <citation type="submission" date="2011-08" db="EMBL/GenBank/DDBJ databases">
        <authorList>
            <person name="Liu Z.J."/>
            <person name="Shi F.L."/>
            <person name="Lu J.Q."/>
            <person name="Li M."/>
            <person name="Wang Z.L."/>
        </authorList>
    </citation>
    <scope>NUCLEOTIDE SEQUENCE [LARGE SCALE GENOMIC DNA]</scope>
    <source>
        <strain evidence="2 3">USNM 41457</strain>
    </source>
</reference>
<dbReference type="Proteomes" id="UP000003163">
    <property type="component" value="Unassembled WGS sequence"/>
</dbReference>
<name>J9DSD7_EDHAE</name>
<proteinExistence type="predicted"/>
<feature type="compositionally biased region" description="Basic and acidic residues" evidence="1">
    <location>
        <begin position="212"/>
        <end position="223"/>
    </location>
</feature>
<organism evidence="2 3">
    <name type="scientific">Edhazardia aedis (strain USNM 41457)</name>
    <name type="common">Microsporidian parasite</name>
    <dbReference type="NCBI Taxonomy" id="1003232"/>
    <lineage>
        <taxon>Eukaryota</taxon>
        <taxon>Fungi</taxon>
        <taxon>Fungi incertae sedis</taxon>
        <taxon>Microsporidia</taxon>
        <taxon>Edhazardia</taxon>
    </lineage>
</organism>
<feature type="region of interest" description="Disordered" evidence="1">
    <location>
        <begin position="210"/>
        <end position="254"/>
    </location>
</feature>
<dbReference type="HOGENOM" id="CLU_1094266_0_0_1"/>
<comment type="caution">
    <text evidence="2">The sequence shown here is derived from an EMBL/GenBank/DDBJ whole genome shotgun (WGS) entry which is preliminary data.</text>
</comment>